<dbReference type="FunFam" id="3.30.70.100:FF:000001">
    <property type="entry name" value="ATPase copper transporting beta"/>
    <property type="match status" value="1"/>
</dbReference>
<evidence type="ECO:0000256" key="1">
    <source>
        <dbReference type="ARBA" id="ARBA00022723"/>
    </source>
</evidence>
<dbReference type="PROSITE" id="PS50846">
    <property type="entry name" value="HMA_2"/>
    <property type="match status" value="1"/>
</dbReference>
<protein>
    <submittedName>
        <fullName evidence="3">Heavy-metal-associated domain-containing protein</fullName>
    </submittedName>
</protein>
<evidence type="ECO:0000259" key="2">
    <source>
        <dbReference type="PROSITE" id="PS50846"/>
    </source>
</evidence>
<proteinExistence type="predicted"/>
<dbReference type="GO" id="GO:0046872">
    <property type="term" value="F:metal ion binding"/>
    <property type="evidence" value="ECO:0007669"/>
    <property type="project" value="UniProtKB-KW"/>
</dbReference>
<dbReference type="InterPro" id="IPR036163">
    <property type="entry name" value="HMA_dom_sf"/>
</dbReference>
<feature type="domain" description="HMA" evidence="2">
    <location>
        <begin position="44"/>
        <end position="111"/>
    </location>
</feature>
<accession>A0A3P3W209</accession>
<dbReference type="SUPFAM" id="SSF55008">
    <property type="entry name" value="HMA, heavy metal-associated domain"/>
    <property type="match status" value="1"/>
</dbReference>
<dbReference type="AlphaFoldDB" id="A0A3P3W209"/>
<evidence type="ECO:0000313" key="4">
    <source>
        <dbReference type="Proteomes" id="UP000275719"/>
    </source>
</evidence>
<dbReference type="Gene3D" id="3.30.70.100">
    <property type="match status" value="1"/>
</dbReference>
<comment type="caution">
    <text evidence="3">The sequence shown here is derived from an EMBL/GenBank/DDBJ whole genome shotgun (WGS) entry which is preliminary data.</text>
</comment>
<reference evidence="3 4" key="1">
    <citation type="submission" date="2018-11" db="EMBL/GenBank/DDBJ databases">
        <title>Flavobacterium sp. nov., YIM 102701-2 draft genome.</title>
        <authorList>
            <person name="Li G."/>
            <person name="Jiang Y."/>
        </authorList>
    </citation>
    <scope>NUCLEOTIDE SEQUENCE [LARGE SCALE GENOMIC DNA]</scope>
    <source>
        <strain evidence="3 4">YIM 102701-2</strain>
    </source>
</reference>
<dbReference type="InterPro" id="IPR006121">
    <property type="entry name" value="HMA_dom"/>
</dbReference>
<dbReference type="CDD" id="cd00371">
    <property type="entry name" value="HMA"/>
    <property type="match status" value="1"/>
</dbReference>
<keyword evidence="1" id="KW-0479">Metal-binding</keyword>
<sequence length="120" mass="13414">MKDYIKLVGLSVMFLIVSCKGEVQKDKTQSTETKEVAVLPENLEEVNFEINGMTCALGCAKMIENKLANAKGIDSAKVDFETKLAYISFDKTQQSKEELQKRIEALLDGNTYKASEIIKE</sequence>
<organism evidence="3 4">
    <name type="scientific">Paenimyroides tangerinum</name>
    <dbReference type="NCBI Taxonomy" id="2488728"/>
    <lineage>
        <taxon>Bacteria</taxon>
        <taxon>Pseudomonadati</taxon>
        <taxon>Bacteroidota</taxon>
        <taxon>Flavobacteriia</taxon>
        <taxon>Flavobacteriales</taxon>
        <taxon>Flavobacteriaceae</taxon>
        <taxon>Paenimyroides</taxon>
    </lineage>
</organism>
<dbReference type="OrthoDB" id="1178902at2"/>
<keyword evidence="4" id="KW-1185">Reference proteome</keyword>
<dbReference type="Pfam" id="PF00403">
    <property type="entry name" value="HMA"/>
    <property type="match status" value="1"/>
</dbReference>
<gene>
    <name evidence="3" type="ORF">EG240_12690</name>
</gene>
<dbReference type="RefSeq" id="WP_125019760.1">
    <property type="nucleotide sequence ID" value="NZ_RQVQ01000033.1"/>
</dbReference>
<dbReference type="EMBL" id="RQVQ01000033">
    <property type="protein sequence ID" value="RRJ89111.1"/>
    <property type="molecule type" value="Genomic_DNA"/>
</dbReference>
<evidence type="ECO:0000313" key="3">
    <source>
        <dbReference type="EMBL" id="RRJ89111.1"/>
    </source>
</evidence>
<name>A0A3P3W209_9FLAO</name>
<dbReference type="Proteomes" id="UP000275719">
    <property type="component" value="Unassembled WGS sequence"/>
</dbReference>
<dbReference type="PROSITE" id="PS51257">
    <property type="entry name" value="PROKAR_LIPOPROTEIN"/>
    <property type="match status" value="1"/>
</dbReference>